<dbReference type="Proteomes" id="UP000766550">
    <property type="component" value="Unassembled WGS sequence"/>
</dbReference>
<dbReference type="Pfam" id="PF23922">
    <property type="entry name" value="DUF7261"/>
    <property type="match status" value="1"/>
</dbReference>
<keyword evidence="2" id="KW-0812">Transmembrane</keyword>
<evidence type="ECO:0000313" key="3">
    <source>
        <dbReference type="EMBL" id="MBV0924599.1"/>
    </source>
</evidence>
<name>A0A8J8C4W0_9EURY</name>
<sequence length="299" mass="32071">MVADDRGQLLLFGGITVAVVFLVTIALTNSLIVTQNVATPDNADRIERVADREAAVERDLQTIVARTRATNDTDEFADALNRSLANYSTYQTRVSGARTGAYVGVTLNKSSSRGYRTTGSGDFQRPDPSGPGSANDWPVVEDAGTVSTFDMTVTTVNGGPSNAYTVVVEGDSGDRWRLRVLDPLGPVERAVRVEHSGTTSTVCSTPTDTQDIRLNVTTGKCTIAGAPTTFQPFEAVLDSPYDVRFENGNRAGGNYVFASTGTYPSESYSASDYTSYPAVPAIDVTYTNYERTILVNETP</sequence>
<organism evidence="3 4">
    <name type="scientific">Haloarcula limicola</name>
    <dbReference type="NCBI Taxonomy" id="1429915"/>
    <lineage>
        <taxon>Archaea</taxon>
        <taxon>Methanobacteriati</taxon>
        <taxon>Methanobacteriota</taxon>
        <taxon>Stenosarchaea group</taxon>
        <taxon>Halobacteria</taxon>
        <taxon>Halobacteriales</taxon>
        <taxon>Haloarculaceae</taxon>
        <taxon>Haloarcula</taxon>
    </lineage>
</organism>
<proteinExistence type="predicted"/>
<dbReference type="AlphaFoldDB" id="A0A8J8C4W0"/>
<evidence type="ECO:0000256" key="2">
    <source>
        <dbReference type="SAM" id="Phobius"/>
    </source>
</evidence>
<comment type="caution">
    <text evidence="3">The sequence shown here is derived from an EMBL/GenBank/DDBJ whole genome shotgun (WGS) entry which is preliminary data.</text>
</comment>
<dbReference type="EMBL" id="JAHQXF010000002">
    <property type="protein sequence ID" value="MBV0924599.1"/>
    <property type="molecule type" value="Genomic_DNA"/>
</dbReference>
<dbReference type="OrthoDB" id="238788at2157"/>
<evidence type="ECO:0000313" key="4">
    <source>
        <dbReference type="Proteomes" id="UP000766550"/>
    </source>
</evidence>
<keyword evidence="2" id="KW-1133">Transmembrane helix</keyword>
<reference evidence="3 4" key="1">
    <citation type="submission" date="2021-06" db="EMBL/GenBank/DDBJ databases">
        <title>New haloarchaea isolates fom saline soil.</title>
        <authorList>
            <person name="Duran-Viseras A."/>
            <person name="Sanchez-Porro C.S."/>
            <person name="Ventosa A."/>
        </authorList>
    </citation>
    <scope>NUCLEOTIDE SEQUENCE [LARGE SCALE GENOMIC DNA]</scope>
    <source>
        <strain evidence="3 4">JCM 183640</strain>
    </source>
</reference>
<feature type="region of interest" description="Disordered" evidence="1">
    <location>
        <begin position="112"/>
        <end position="136"/>
    </location>
</feature>
<dbReference type="PROSITE" id="PS50194">
    <property type="entry name" value="FILAMIN_REPEAT"/>
    <property type="match status" value="1"/>
</dbReference>
<dbReference type="RefSeq" id="WP_162319160.1">
    <property type="nucleotide sequence ID" value="NZ_JAHQXF010000002.1"/>
</dbReference>
<accession>A0A8J8C4W0</accession>
<protein>
    <submittedName>
        <fullName evidence="3">Uncharacterized protein</fullName>
    </submittedName>
</protein>
<feature type="compositionally biased region" description="Low complexity" evidence="1">
    <location>
        <begin position="112"/>
        <end position="121"/>
    </location>
</feature>
<evidence type="ECO:0000256" key="1">
    <source>
        <dbReference type="SAM" id="MobiDB-lite"/>
    </source>
</evidence>
<keyword evidence="4" id="KW-1185">Reference proteome</keyword>
<dbReference type="InterPro" id="IPR017868">
    <property type="entry name" value="Filamin/ABP280_repeat-like"/>
</dbReference>
<feature type="transmembrane region" description="Helical" evidence="2">
    <location>
        <begin position="9"/>
        <end position="32"/>
    </location>
</feature>
<dbReference type="InterPro" id="IPR055685">
    <property type="entry name" value="DUF7261"/>
</dbReference>
<keyword evidence="2" id="KW-0472">Membrane</keyword>
<gene>
    <name evidence="3" type="ORF">KTS45_10355</name>
</gene>